<dbReference type="GO" id="GO:0000045">
    <property type="term" value="P:autophagosome assembly"/>
    <property type="evidence" value="ECO:0007669"/>
    <property type="project" value="TreeGrafter"/>
</dbReference>
<organism evidence="6 7">
    <name type="scientific">Streblomastix strix</name>
    <dbReference type="NCBI Taxonomy" id="222440"/>
    <lineage>
        <taxon>Eukaryota</taxon>
        <taxon>Metamonada</taxon>
        <taxon>Preaxostyla</taxon>
        <taxon>Oxymonadida</taxon>
        <taxon>Streblomastigidae</taxon>
        <taxon>Streblomastix</taxon>
    </lineage>
</organism>
<comment type="caution">
    <text evidence="6">The sequence shown here is derived from an EMBL/GenBank/DDBJ whole genome shotgun (WGS) entry which is preliminary data.</text>
</comment>
<sequence length="164" mass="18907">MKRLQYFNKDEKKIADDEIKQLKLAQSKYTVKLISTFLFDTDICILQEYCSGGNMRQLISKLQSLTIRERKEKGLKYLYQILCGIRVPHSQKTVHRDLKPENILLDKDENVKIADYGLAQQIENKSYIAAAGTKIYQAPEAHGENRMTEASDIWAISVIIIELI</sequence>
<dbReference type="SUPFAM" id="SSF56112">
    <property type="entry name" value="Protein kinase-like (PK-like)"/>
    <property type="match status" value="1"/>
</dbReference>
<dbReference type="InterPro" id="IPR045269">
    <property type="entry name" value="Atg1-like"/>
</dbReference>
<dbReference type="GO" id="GO:0005524">
    <property type="term" value="F:ATP binding"/>
    <property type="evidence" value="ECO:0007669"/>
    <property type="project" value="UniProtKB-KW"/>
</dbReference>
<dbReference type="GO" id="GO:0010506">
    <property type="term" value="P:regulation of autophagy"/>
    <property type="evidence" value="ECO:0007669"/>
    <property type="project" value="InterPro"/>
</dbReference>
<proteinExistence type="predicted"/>
<dbReference type="InterPro" id="IPR011009">
    <property type="entry name" value="Kinase-like_dom_sf"/>
</dbReference>
<evidence type="ECO:0000256" key="3">
    <source>
        <dbReference type="ARBA" id="ARBA00022777"/>
    </source>
</evidence>
<reference evidence="6 7" key="1">
    <citation type="submission" date="2019-03" db="EMBL/GenBank/DDBJ databases">
        <title>Single cell metagenomics reveals metabolic interactions within the superorganism composed of flagellate Streblomastix strix and complex community of Bacteroidetes bacteria on its surface.</title>
        <authorList>
            <person name="Treitli S.C."/>
            <person name="Kolisko M."/>
            <person name="Husnik F."/>
            <person name="Keeling P."/>
            <person name="Hampl V."/>
        </authorList>
    </citation>
    <scope>NUCLEOTIDE SEQUENCE [LARGE SCALE GENOMIC DNA]</scope>
    <source>
        <strain evidence="6">ST1C</strain>
    </source>
</reference>
<name>A0A5J4V0S2_9EUKA</name>
<keyword evidence="1" id="KW-0808">Transferase</keyword>
<gene>
    <name evidence="6" type="ORF">EZS28_028276</name>
</gene>
<evidence type="ECO:0000313" key="6">
    <source>
        <dbReference type="EMBL" id="KAA6376197.1"/>
    </source>
</evidence>
<evidence type="ECO:0000256" key="1">
    <source>
        <dbReference type="ARBA" id="ARBA00022679"/>
    </source>
</evidence>
<dbReference type="GO" id="GO:0016020">
    <property type="term" value="C:membrane"/>
    <property type="evidence" value="ECO:0007669"/>
    <property type="project" value="TreeGrafter"/>
</dbReference>
<keyword evidence="3 6" id="KW-0418">Kinase</keyword>
<dbReference type="SMART" id="SM00220">
    <property type="entry name" value="S_TKc"/>
    <property type="match status" value="1"/>
</dbReference>
<evidence type="ECO:0000259" key="5">
    <source>
        <dbReference type="PROSITE" id="PS50011"/>
    </source>
</evidence>
<dbReference type="Gene3D" id="1.10.510.10">
    <property type="entry name" value="Transferase(Phosphotransferase) domain 1"/>
    <property type="match status" value="1"/>
</dbReference>
<dbReference type="PANTHER" id="PTHR24348:SF22">
    <property type="entry name" value="NON-SPECIFIC SERINE_THREONINE PROTEIN KINASE"/>
    <property type="match status" value="1"/>
</dbReference>
<dbReference type="Pfam" id="PF00069">
    <property type="entry name" value="Pkinase"/>
    <property type="match status" value="1"/>
</dbReference>
<dbReference type="InterPro" id="IPR000719">
    <property type="entry name" value="Prot_kinase_dom"/>
</dbReference>
<dbReference type="PROSITE" id="PS50011">
    <property type="entry name" value="PROTEIN_KINASE_DOM"/>
    <property type="match status" value="1"/>
</dbReference>
<keyword evidence="2" id="KW-0547">Nucleotide-binding</keyword>
<protein>
    <submittedName>
        <fullName evidence="6">Putative CAM kinase, SNF1 family</fullName>
    </submittedName>
</protein>
<dbReference type="EMBL" id="SNRW01010689">
    <property type="protein sequence ID" value="KAA6376197.1"/>
    <property type="molecule type" value="Genomic_DNA"/>
</dbReference>
<dbReference type="GO" id="GO:0000407">
    <property type="term" value="C:phagophore assembly site"/>
    <property type="evidence" value="ECO:0007669"/>
    <property type="project" value="TreeGrafter"/>
</dbReference>
<dbReference type="AlphaFoldDB" id="A0A5J4V0S2"/>
<keyword evidence="4" id="KW-0067">ATP-binding</keyword>
<dbReference type="GO" id="GO:0005829">
    <property type="term" value="C:cytosol"/>
    <property type="evidence" value="ECO:0007669"/>
    <property type="project" value="TreeGrafter"/>
</dbReference>
<evidence type="ECO:0000256" key="4">
    <source>
        <dbReference type="ARBA" id="ARBA00022840"/>
    </source>
</evidence>
<accession>A0A5J4V0S2</accession>
<feature type="non-terminal residue" evidence="6">
    <location>
        <position position="164"/>
    </location>
</feature>
<dbReference type="GO" id="GO:0005776">
    <property type="term" value="C:autophagosome"/>
    <property type="evidence" value="ECO:0007669"/>
    <property type="project" value="TreeGrafter"/>
</dbReference>
<dbReference type="GO" id="GO:0004674">
    <property type="term" value="F:protein serine/threonine kinase activity"/>
    <property type="evidence" value="ECO:0007669"/>
    <property type="project" value="InterPro"/>
</dbReference>
<dbReference type="Proteomes" id="UP000324800">
    <property type="component" value="Unassembled WGS sequence"/>
</dbReference>
<feature type="domain" description="Protein kinase" evidence="5">
    <location>
        <begin position="1"/>
        <end position="164"/>
    </location>
</feature>
<dbReference type="OrthoDB" id="4062651at2759"/>
<dbReference type="PANTHER" id="PTHR24348">
    <property type="entry name" value="SERINE/THREONINE-PROTEIN KINASE UNC-51-RELATED"/>
    <property type="match status" value="1"/>
</dbReference>
<evidence type="ECO:0000313" key="7">
    <source>
        <dbReference type="Proteomes" id="UP000324800"/>
    </source>
</evidence>
<evidence type="ECO:0000256" key="2">
    <source>
        <dbReference type="ARBA" id="ARBA00022741"/>
    </source>
</evidence>